<gene>
    <name evidence="1" type="ORF">Cboi02_000500300</name>
</gene>
<sequence>MGYGFTIRGNEFDTLLLSLNISKLLSDLQNDDSGKLIENFNLFLPTLESYTNSIVDRQPGNNDGNAAKSELIANPIYISNINHIIPKGLLELYCFINRKDKEEHISLNSLLNSINDLRKSLNMKYKNKFSVTNNNDTDNSINYNEINSNNYKIGQLNLYNLFIKNLKNLEKKLLKIYRKNLIIKKDLVKKSIEFNEFLNDLEIHDFISNELYFIIWILYIVSPPPPASPESDSFRPDWIIAKFKEYTKTDTAEYEVHDITPVLSKYWGHTEFQIANKVLLENSYLKGSDQEIILIESDIIIQSLEEFL</sequence>
<evidence type="ECO:0000313" key="1">
    <source>
        <dbReference type="EMBL" id="GME75986.1"/>
    </source>
</evidence>
<keyword evidence="2" id="KW-1185">Reference proteome</keyword>
<accession>A0A9W6WIT0</accession>
<name>A0A9W6WIT0_CANBO</name>
<dbReference type="Proteomes" id="UP001165120">
    <property type="component" value="Unassembled WGS sequence"/>
</dbReference>
<evidence type="ECO:0000313" key="2">
    <source>
        <dbReference type="Proteomes" id="UP001165120"/>
    </source>
</evidence>
<dbReference type="EMBL" id="BSXN01002229">
    <property type="protein sequence ID" value="GME75986.1"/>
    <property type="molecule type" value="Genomic_DNA"/>
</dbReference>
<reference evidence="1" key="1">
    <citation type="submission" date="2023-04" db="EMBL/GenBank/DDBJ databases">
        <title>Candida boidinii NBRC 10035.</title>
        <authorList>
            <person name="Ichikawa N."/>
            <person name="Sato H."/>
            <person name="Tonouchi N."/>
        </authorList>
    </citation>
    <scope>NUCLEOTIDE SEQUENCE</scope>
    <source>
        <strain evidence="1">NBRC 10035</strain>
    </source>
</reference>
<comment type="caution">
    <text evidence="1">The sequence shown here is derived from an EMBL/GenBank/DDBJ whole genome shotgun (WGS) entry which is preliminary data.</text>
</comment>
<organism evidence="1 2">
    <name type="scientific">Candida boidinii</name>
    <name type="common">Yeast</name>
    <dbReference type="NCBI Taxonomy" id="5477"/>
    <lineage>
        <taxon>Eukaryota</taxon>
        <taxon>Fungi</taxon>
        <taxon>Dikarya</taxon>
        <taxon>Ascomycota</taxon>
        <taxon>Saccharomycotina</taxon>
        <taxon>Pichiomycetes</taxon>
        <taxon>Pichiales</taxon>
        <taxon>Pichiaceae</taxon>
        <taxon>Ogataea</taxon>
        <taxon>Ogataea/Candida clade</taxon>
    </lineage>
</organism>
<proteinExistence type="predicted"/>
<protein>
    <submittedName>
        <fullName evidence="1">Unnamed protein product</fullName>
    </submittedName>
</protein>
<dbReference type="AlphaFoldDB" id="A0A9W6WIT0"/>